<evidence type="ECO:0000256" key="2">
    <source>
        <dbReference type="ARBA" id="ARBA00009260"/>
    </source>
</evidence>
<gene>
    <name evidence="8" type="ORF">A3196_10090</name>
</gene>
<dbReference type="STRING" id="1818881.A3196_10090"/>
<protein>
    <recommendedName>
        <fullName evidence="7">Replication gene A protein-like domain-containing protein</fullName>
    </recommendedName>
</protein>
<evidence type="ECO:0000256" key="6">
    <source>
        <dbReference type="ARBA" id="ARBA00022801"/>
    </source>
</evidence>
<evidence type="ECO:0000256" key="3">
    <source>
        <dbReference type="ARBA" id="ARBA00022705"/>
    </source>
</evidence>
<keyword evidence="3" id="KW-0235">DNA replication</keyword>
<reference evidence="8 9" key="1">
    <citation type="submission" date="2016-03" db="EMBL/GenBank/DDBJ databases">
        <title>Chemosynthetic sulphur-oxidizing symbionts of marine invertebrate animals are capable of nitrogen fixation.</title>
        <authorList>
            <person name="Petersen J.M."/>
            <person name="Kemper A."/>
            <person name="Gruber-Vodicka H."/>
            <person name="Cardini U."/>
            <person name="Geest Mvander."/>
            <person name="Kleiner M."/>
            <person name="Bulgheresi S."/>
            <person name="Fussmann M."/>
            <person name="Herbold C."/>
            <person name="Seah B.K.B."/>
            <person name="Antony C.Paul."/>
            <person name="Liu D."/>
            <person name="Belitz A."/>
            <person name="Weber M."/>
        </authorList>
    </citation>
    <scope>NUCLEOTIDE SEQUENCE [LARGE SCALE GENOMIC DNA]</scope>
    <source>
        <strain evidence="8">G_D</strain>
    </source>
</reference>
<dbReference type="RefSeq" id="WP_069024432.1">
    <property type="nucleotide sequence ID" value="NZ_LVJZ01000003.1"/>
</dbReference>
<dbReference type="InterPro" id="IPR008766">
    <property type="entry name" value="Replication_gene_A-like"/>
</dbReference>
<evidence type="ECO:0000259" key="7">
    <source>
        <dbReference type="Pfam" id="PF05840"/>
    </source>
</evidence>
<evidence type="ECO:0000256" key="5">
    <source>
        <dbReference type="ARBA" id="ARBA00022759"/>
    </source>
</evidence>
<evidence type="ECO:0000256" key="1">
    <source>
        <dbReference type="ARBA" id="ARBA00003293"/>
    </source>
</evidence>
<dbReference type="GO" id="GO:0006260">
    <property type="term" value="P:DNA replication"/>
    <property type="evidence" value="ECO:0007669"/>
    <property type="project" value="UniProtKB-KW"/>
</dbReference>
<keyword evidence="6" id="KW-0378">Hydrolase</keyword>
<keyword evidence="5" id="KW-0255">Endonuclease</keyword>
<keyword evidence="4" id="KW-0540">Nuclease</keyword>
<comment type="similarity">
    <text evidence="2">Belongs to the phage GPA family.</text>
</comment>
<dbReference type="GO" id="GO:0004519">
    <property type="term" value="F:endonuclease activity"/>
    <property type="evidence" value="ECO:0007669"/>
    <property type="project" value="UniProtKB-KW"/>
</dbReference>
<organism evidence="8 9">
    <name type="scientific">Candidatus Thiodiazotropha endoloripes</name>
    <dbReference type="NCBI Taxonomy" id="1818881"/>
    <lineage>
        <taxon>Bacteria</taxon>
        <taxon>Pseudomonadati</taxon>
        <taxon>Pseudomonadota</taxon>
        <taxon>Gammaproteobacteria</taxon>
        <taxon>Chromatiales</taxon>
        <taxon>Sedimenticolaceae</taxon>
        <taxon>Candidatus Thiodiazotropha</taxon>
    </lineage>
</organism>
<name>A0A1E2URA0_9GAMM</name>
<proteinExistence type="inferred from homology"/>
<evidence type="ECO:0000313" key="8">
    <source>
        <dbReference type="EMBL" id="ODB97085.1"/>
    </source>
</evidence>
<keyword evidence="9" id="KW-1185">Reference proteome</keyword>
<accession>A0A1E2URA0</accession>
<dbReference type="Pfam" id="PF05840">
    <property type="entry name" value="Phage_GPA"/>
    <property type="match status" value="1"/>
</dbReference>
<dbReference type="AlphaFoldDB" id="A0A1E2URA0"/>
<dbReference type="GO" id="GO:0016787">
    <property type="term" value="F:hydrolase activity"/>
    <property type="evidence" value="ECO:0007669"/>
    <property type="project" value="UniProtKB-KW"/>
</dbReference>
<dbReference type="EMBL" id="LVJZ01000003">
    <property type="protein sequence ID" value="ODB97085.1"/>
    <property type="molecule type" value="Genomic_DNA"/>
</dbReference>
<feature type="domain" description="Replication gene A protein-like" evidence="7">
    <location>
        <begin position="138"/>
        <end position="390"/>
    </location>
</feature>
<dbReference type="Proteomes" id="UP000094849">
    <property type="component" value="Unassembled WGS sequence"/>
</dbReference>
<sequence length="546" mass="62025">MINQSEAWGTPPVPDYVTGAEKRLWPLSGICGSERKWRRDILPRIPDRFAGQLADLYEKDWWRPGGRLGANTRLRKAARELCPPGVVLSEDADDLQRIAKLKAGNARWLISQQKTEDARYRCLCGYAEESGIVPAEPSSKTGLDGAIRRMCDDRWWRRRLKWAETRAIESAAIEIGLVHKKREIYVSTENLLRRREQLRRNRNLMETLQVVNELGEAFNLQEVIDGSLSNPVLRRNELMARLAGYELYGKQHGYEALFLTLTCPSRFHARYGKSGDPNPQYDGSRPSDGQIYLNKVWSRARAAMARQGIDMFGIRIAEPHHDGTPHWHILAFVRSDQADALITIMRRYALQDSPDEPGAQLRRFKVDKIDPAKGSAIGYVAKYISKNVDGFGIEADESGLEAPKAAERVKAWSSAWGIRQFQLFGGPPVSVWRELRRLRDEVANPDIEAARQAADQADWEVFIEVMGGMYCPRKDRPITLAKAWSDRLNSYGEPVGEVVFGVQVGDVAIQTRIHIWRVEPIDSISRETVFFENLAAQTSNHLEFCQ</sequence>
<evidence type="ECO:0000256" key="4">
    <source>
        <dbReference type="ARBA" id="ARBA00022722"/>
    </source>
</evidence>
<evidence type="ECO:0000313" key="9">
    <source>
        <dbReference type="Proteomes" id="UP000094849"/>
    </source>
</evidence>
<comment type="caution">
    <text evidence="8">The sequence shown here is derived from an EMBL/GenBank/DDBJ whole genome shotgun (WGS) entry which is preliminary data.</text>
</comment>
<comment type="function">
    <text evidence="1">Possible endonuclease which induces a single-strand cut and initiates DNA replication.</text>
</comment>